<comment type="similarity">
    <text evidence="2">Belongs to the PBP/GOBP family.</text>
</comment>
<dbReference type="InterPro" id="IPR036728">
    <property type="entry name" value="PBP_GOBP_sf"/>
</dbReference>
<dbReference type="HOGENOM" id="CLU_107288_3_1_1"/>
<dbReference type="InterPro" id="IPR006170">
    <property type="entry name" value="PBP/GOBP"/>
</dbReference>
<dbReference type="CTD" id="37270"/>
<dbReference type="OMA" id="TNGHAFQ"/>
<dbReference type="OrthoDB" id="8194670at2759"/>
<evidence type="ECO:0000256" key="5">
    <source>
        <dbReference type="SAM" id="SignalP"/>
    </source>
</evidence>
<dbReference type="PANTHER" id="PTHR11857:SF43">
    <property type="entry name" value="GEO07291P1-RELATED"/>
    <property type="match status" value="1"/>
</dbReference>
<evidence type="ECO:0000256" key="2">
    <source>
        <dbReference type="ARBA" id="ARBA00008098"/>
    </source>
</evidence>
<evidence type="ECO:0000256" key="4">
    <source>
        <dbReference type="ARBA" id="ARBA00022729"/>
    </source>
</evidence>
<accession>B4JWD6</accession>
<dbReference type="FunCoup" id="B4JWD6">
    <property type="interactions" value="46"/>
</dbReference>
<dbReference type="KEGG" id="dgr:6569049"/>
<evidence type="ECO:0000313" key="6">
    <source>
        <dbReference type="EMBL" id="EDV98274.1"/>
    </source>
</evidence>
<keyword evidence="4 5" id="KW-0732">Signal</keyword>
<dbReference type="SUPFAM" id="SSF47565">
    <property type="entry name" value="Insect pheromone/odorant-binding proteins"/>
    <property type="match status" value="1"/>
</dbReference>
<feature type="chain" id="PRO_5002812908" evidence="5">
    <location>
        <begin position="22"/>
        <end position="132"/>
    </location>
</feature>
<comment type="subcellular location">
    <subcellularLocation>
        <location evidence="1">Secreted</location>
    </subcellularLocation>
</comment>
<dbReference type="CDD" id="cd23992">
    <property type="entry name" value="PBP_GOBP"/>
    <property type="match status" value="1"/>
</dbReference>
<dbReference type="SMART" id="SM00708">
    <property type="entry name" value="PhBP"/>
    <property type="match status" value="1"/>
</dbReference>
<feature type="signal peptide" evidence="5">
    <location>
        <begin position="1"/>
        <end position="21"/>
    </location>
</feature>
<sequence length="132" mass="14558">MKSTFALVLFASCLIGFLVDAYDNYVSESCITDNALTEQDIHNVMMGKLSPLYANQNVKCAARCALIKDGFMNNSGELLMDNIARHFFDAPKENIESAVAVCNNINGSDICDRAFQTLICMEKLAIQFASEL</sequence>
<dbReference type="EMBL" id="CH916375">
    <property type="protein sequence ID" value="EDV98274.1"/>
    <property type="molecule type" value="Genomic_DNA"/>
</dbReference>
<dbReference type="GeneID" id="6569049"/>
<evidence type="ECO:0000313" key="7">
    <source>
        <dbReference type="Proteomes" id="UP000001070"/>
    </source>
</evidence>
<protein>
    <submittedName>
        <fullName evidence="6">GH22758</fullName>
    </submittedName>
</protein>
<dbReference type="InParanoid" id="B4JWD6"/>
<dbReference type="SMR" id="B4JWD6"/>
<dbReference type="eggNOG" id="ENOG502TBY8">
    <property type="taxonomic scope" value="Eukaryota"/>
</dbReference>
<keyword evidence="3" id="KW-0964">Secreted</keyword>
<reference evidence="6 7" key="1">
    <citation type="journal article" date="2007" name="Nature">
        <title>Evolution of genes and genomes on the Drosophila phylogeny.</title>
        <authorList>
            <consortium name="Drosophila 12 Genomes Consortium"/>
            <person name="Clark A.G."/>
            <person name="Eisen M.B."/>
            <person name="Smith D.R."/>
            <person name="Bergman C.M."/>
            <person name="Oliver B."/>
            <person name="Markow T.A."/>
            <person name="Kaufman T.C."/>
            <person name="Kellis M."/>
            <person name="Gelbart W."/>
            <person name="Iyer V.N."/>
            <person name="Pollard D.A."/>
            <person name="Sackton T.B."/>
            <person name="Larracuente A.M."/>
            <person name="Singh N.D."/>
            <person name="Abad J.P."/>
            <person name="Abt D.N."/>
            <person name="Adryan B."/>
            <person name="Aguade M."/>
            <person name="Akashi H."/>
            <person name="Anderson W.W."/>
            <person name="Aquadro C.F."/>
            <person name="Ardell D.H."/>
            <person name="Arguello R."/>
            <person name="Artieri C.G."/>
            <person name="Barbash D.A."/>
            <person name="Barker D."/>
            <person name="Barsanti P."/>
            <person name="Batterham P."/>
            <person name="Batzoglou S."/>
            <person name="Begun D."/>
            <person name="Bhutkar A."/>
            <person name="Blanco E."/>
            <person name="Bosak S.A."/>
            <person name="Bradley R.K."/>
            <person name="Brand A.D."/>
            <person name="Brent M.R."/>
            <person name="Brooks A.N."/>
            <person name="Brown R.H."/>
            <person name="Butlin R.K."/>
            <person name="Caggese C."/>
            <person name="Calvi B.R."/>
            <person name="Bernardo de Carvalho A."/>
            <person name="Caspi A."/>
            <person name="Castrezana S."/>
            <person name="Celniker S.E."/>
            <person name="Chang J.L."/>
            <person name="Chapple C."/>
            <person name="Chatterji S."/>
            <person name="Chinwalla A."/>
            <person name="Civetta A."/>
            <person name="Clifton S.W."/>
            <person name="Comeron J.M."/>
            <person name="Costello J.C."/>
            <person name="Coyne J.A."/>
            <person name="Daub J."/>
            <person name="David R.G."/>
            <person name="Delcher A.L."/>
            <person name="Delehaunty K."/>
            <person name="Do C.B."/>
            <person name="Ebling H."/>
            <person name="Edwards K."/>
            <person name="Eickbush T."/>
            <person name="Evans J.D."/>
            <person name="Filipski A."/>
            <person name="Findeiss S."/>
            <person name="Freyhult E."/>
            <person name="Fulton L."/>
            <person name="Fulton R."/>
            <person name="Garcia A.C."/>
            <person name="Gardiner A."/>
            <person name="Garfield D.A."/>
            <person name="Garvin B.E."/>
            <person name="Gibson G."/>
            <person name="Gilbert D."/>
            <person name="Gnerre S."/>
            <person name="Godfrey J."/>
            <person name="Good R."/>
            <person name="Gotea V."/>
            <person name="Gravely B."/>
            <person name="Greenberg A.J."/>
            <person name="Griffiths-Jones S."/>
            <person name="Gross S."/>
            <person name="Guigo R."/>
            <person name="Gustafson E.A."/>
            <person name="Haerty W."/>
            <person name="Hahn M.W."/>
            <person name="Halligan D.L."/>
            <person name="Halpern A.L."/>
            <person name="Halter G.M."/>
            <person name="Han M.V."/>
            <person name="Heger A."/>
            <person name="Hillier L."/>
            <person name="Hinrichs A.S."/>
            <person name="Holmes I."/>
            <person name="Hoskins R.A."/>
            <person name="Hubisz M.J."/>
            <person name="Hultmark D."/>
            <person name="Huntley M.A."/>
            <person name="Jaffe D.B."/>
            <person name="Jagadeeshan S."/>
            <person name="Jeck W.R."/>
            <person name="Johnson J."/>
            <person name="Jones C.D."/>
            <person name="Jordan W.C."/>
            <person name="Karpen G.H."/>
            <person name="Kataoka E."/>
            <person name="Keightley P.D."/>
            <person name="Kheradpour P."/>
            <person name="Kirkness E.F."/>
            <person name="Koerich L.B."/>
            <person name="Kristiansen K."/>
            <person name="Kudrna D."/>
            <person name="Kulathinal R.J."/>
            <person name="Kumar S."/>
            <person name="Kwok R."/>
            <person name="Lander E."/>
            <person name="Langley C.H."/>
            <person name="Lapoint R."/>
            <person name="Lazzaro B.P."/>
            <person name="Lee S.J."/>
            <person name="Levesque L."/>
            <person name="Li R."/>
            <person name="Lin C.F."/>
            <person name="Lin M.F."/>
            <person name="Lindblad-Toh K."/>
            <person name="Llopart A."/>
            <person name="Long M."/>
            <person name="Low L."/>
            <person name="Lozovsky E."/>
            <person name="Lu J."/>
            <person name="Luo M."/>
            <person name="Machado C.A."/>
            <person name="Makalowski W."/>
            <person name="Marzo M."/>
            <person name="Matsuda M."/>
            <person name="Matzkin L."/>
            <person name="McAllister B."/>
            <person name="McBride C.S."/>
            <person name="McKernan B."/>
            <person name="McKernan K."/>
            <person name="Mendez-Lago M."/>
            <person name="Minx P."/>
            <person name="Mollenhauer M.U."/>
            <person name="Montooth K."/>
            <person name="Mount S.M."/>
            <person name="Mu X."/>
            <person name="Myers E."/>
            <person name="Negre B."/>
            <person name="Newfeld S."/>
            <person name="Nielsen R."/>
            <person name="Noor M.A."/>
            <person name="O'Grady P."/>
            <person name="Pachter L."/>
            <person name="Papaceit M."/>
            <person name="Parisi M.J."/>
            <person name="Parisi M."/>
            <person name="Parts L."/>
            <person name="Pedersen J.S."/>
            <person name="Pesole G."/>
            <person name="Phillippy A.M."/>
            <person name="Ponting C.P."/>
            <person name="Pop M."/>
            <person name="Porcelli D."/>
            <person name="Powell J.R."/>
            <person name="Prohaska S."/>
            <person name="Pruitt K."/>
            <person name="Puig M."/>
            <person name="Quesneville H."/>
            <person name="Ram K.R."/>
            <person name="Rand D."/>
            <person name="Rasmussen M.D."/>
            <person name="Reed L.K."/>
            <person name="Reenan R."/>
            <person name="Reily A."/>
            <person name="Remington K.A."/>
            <person name="Rieger T.T."/>
            <person name="Ritchie M.G."/>
            <person name="Robin C."/>
            <person name="Rogers Y.H."/>
            <person name="Rohde C."/>
            <person name="Rozas J."/>
            <person name="Rubenfield M.J."/>
            <person name="Ruiz A."/>
            <person name="Russo S."/>
            <person name="Salzberg S.L."/>
            <person name="Sanchez-Gracia A."/>
            <person name="Saranga D.J."/>
            <person name="Sato H."/>
            <person name="Schaeffer S.W."/>
            <person name="Schatz M.C."/>
            <person name="Schlenke T."/>
            <person name="Schwartz R."/>
            <person name="Segarra C."/>
            <person name="Singh R.S."/>
            <person name="Sirot L."/>
            <person name="Sirota M."/>
            <person name="Sisneros N.B."/>
            <person name="Smith C.D."/>
            <person name="Smith T.F."/>
            <person name="Spieth J."/>
            <person name="Stage D.E."/>
            <person name="Stark A."/>
            <person name="Stephan W."/>
            <person name="Strausberg R.L."/>
            <person name="Strempel S."/>
            <person name="Sturgill D."/>
            <person name="Sutton G."/>
            <person name="Sutton G.G."/>
            <person name="Tao W."/>
            <person name="Teichmann S."/>
            <person name="Tobari Y.N."/>
            <person name="Tomimura Y."/>
            <person name="Tsolas J.M."/>
            <person name="Valente V.L."/>
            <person name="Venter E."/>
            <person name="Venter J.C."/>
            <person name="Vicario S."/>
            <person name="Vieira F.G."/>
            <person name="Vilella A.J."/>
            <person name="Villasante A."/>
            <person name="Walenz B."/>
            <person name="Wang J."/>
            <person name="Wasserman M."/>
            <person name="Watts T."/>
            <person name="Wilson D."/>
            <person name="Wilson R.K."/>
            <person name="Wing R.A."/>
            <person name="Wolfner M.F."/>
            <person name="Wong A."/>
            <person name="Wong G.K."/>
            <person name="Wu C.I."/>
            <person name="Wu G."/>
            <person name="Yamamoto D."/>
            <person name="Yang H.P."/>
            <person name="Yang S.P."/>
            <person name="Yorke J.A."/>
            <person name="Yoshida K."/>
            <person name="Zdobnov E."/>
            <person name="Zhang P."/>
            <person name="Zhang Y."/>
            <person name="Zimin A.V."/>
            <person name="Baldwin J."/>
            <person name="Abdouelleil A."/>
            <person name="Abdulkadir J."/>
            <person name="Abebe A."/>
            <person name="Abera B."/>
            <person name="Abreu J."/>
            <person name="Acer S.C."/>
            <person name="Aftuck L."/>
            <person name="Alexander A."/>
            <person name="An P."/>
            <person name="Anderson E."/>
            <person name="Anderson S."/>
            <person name="Arachi H."/>
            <person name="Azer M."/>
            <person name="Bachantsang P."/>
            <person name="Barry A."/>
            <person name="Bayul T."/>
            <person name="Berlin A."/>
            <person name="Bessette D."/>
            <person name="Bloom T."/>
            <person name="Blye J."/>
            <person name="Boguslavskiy L."/>
            <person name="Bonnet C."/>
            <person name="Boukhgalter B."/>
            <person name="Bourzgui I."/>
            <person name="Brown A."/>
            <person name="Cahill P."/>
            <person name="Channer S."/>
            <person name="Cheshatsang Y."/>
            <person name="Chuda L."/>
            <person name="Citroen M."/>
            <person name="Collymore A."/>
            <person name="Cooke P."/>
            <person name="Costello M."/>
            <person name="D'Aco K."/>
            <person name="Daza R."/>
            <person name="De Haan G."/>
            <person name="DeGray S."/>
            <person name="DeMaso C."/>
            <person name="Dhargay N."/>
            <person name="Dooley K."/>
            <person name="Dooley E."/>
            <person name="Doricent M."/>
            <person name="Dorje P."/>
            <person name="Dorjee K."/>
            <person name="Dupes A."/>
            <person name="Elong R."/>
            <person name="Falk J."/>
            <person name="Farina A."/>
            <person name="Faro S."/>
            <person name="Ferguson D."/>
            <person name="Fisher S."/>
            <person name="Foley C.D."/>
            <person name="Franke A."/>
            <person name="Friedrich D."/>
            <person name="Gadbois L."/>
            <person name="Gearin G."/>
            <person name="Gearin C.R."/>
            <person name="Giannoukos G."/>
            <person name="Goode T."/>
            <person name="Graham J."/>
            <person name="Grandbois E."/>
            <person name="Grewal S."/>
            <person name="Gyaltsen K."/>
            <person name="Hafez N."/>
            <person name="Hagos B."/>
            <person name="Hall J."/>
            <person name="Henson C."/>
            <person name="Hollinger A."/>
            <person name="Honan T."/>
            <person name="Huard M.D."/>
            <person name="Hughes L."/>
            <person name="Hurhula B."/>
            <person name="Husby M.E."/>
            <person name="Kamat A."/>
            <person name="Kanga B."/>
            <person name="Kashin S."/>
            <person name="Khazanovich D."/>
            <person name="Kisner P."/>
            <person name="Lance K."/>
            <person name="Lara M."/>
            <person name="Lee W."/>
            <person name="Lennon N."/>
            <person name="Letendre F."/>
            <person name="LeVine R."/>
            <person name="Lipovsky A."/>
            <person name="Liu X."/>
            <person name="Liu J."/>
            <person name="Liu S."/>
            <person name="Lokyitsang T."/>
            <person name="Lokyitsang Y."/>
            <person name="Lubonja R."/>
            <person name="Lui A."/>
            <person name="MacDonald P."/>
            <person name="Magnisalis V."/>
            <person name="Maru K."/>
            <person name="Matthews C."/>
            <person name="McCusker W."/>
            <person name="McDonough S."/>
            <person name="Mehta T."/>
            <person name="Meldrim J."/>
            <person name="Meneus L."/>
            <person name="Mihai O."/>
            <person name="Mihalev A."/>
            <person name="Mihova T."/>
            <person name="Mittelman R."/>
            <person name="Mlenga V."/>
            <person name="Montmayeur A."/>
            <person name="Mulrain L."/>
            <person name="Navidi A."/>
            <person name="Naylor J."/>
            <person name="Negash T."/>
            <person name="Nguyen T."/>
            <person name="Nguyen N."/>
            <person name="Nicol R."/>
            <person name="Norbu C."/>
            <person name="Norbu N."/>
            <person name="Novod N."/>
            <person name="O'Neill B."/>
            <person name="Osman S."/>
            <person name="Markiewicz E."/>
            <person name="Oyono O.L."/>
            <person name="Patti C."/>
            <person name="Phunkhang P."/>
            <person name="Pierre F."/>
            <person name="Priest M."/>
            <person name="Raghuraman S."/>
            <person name="Rege F."/>
            <person name="Reyes R."/>
            <person name="Rise C."/>
            <person name="Rogov P."/>
            <person name="Ross K."/>
            <person name="Ryan E."/>
            <person name="Settipalli S."/>
            <person name="Shea T."/>
            <person name="Sherpa N."/>
            <person name="Shi L."/>
            <person name="Shih D."/>
            <person name="Sparrow T."/>
            <person name="Spaulding J."/>
            <person name="Stalker J."/>
            <person name="Stange-Thomann N."/>
            <person name="Stavropoulos S."/>
            <person name="Stone C."/>
            <person name="Strader C."/>
            <person name="Tesfaye S."/>
            <person name="Thomson T."/>
            <person name="Thoulutsang Y."/>
            <person name="Thoulutsang D."/>
            <person name="Topham K."/>
            <person name="Topping I."/>
            <person name="Tsamla T."/>
            <person name="Vassiliev H."/>
            <person name="Vo A."/>
            <person name="Wangchuk T."/>
            <person name="Wangdi T."/>
            <person name="Weiand M."/>
            <person name="Wilkinson J."/>
            <person name="Wilson A."/>
            <person name="Yadav S."/>
            <person name="Young G."/>
            <person name="Yu Q."/>
            <person name="Zembek L."/>
            <person name="Zhong D."/>
            <person name="Zimmer A."/>
            <person name="Zwirko Z."/>
            <person name="Jaffe D.B."/>
            <person name="Alvarez P."/>
            <person name="Brockman W."/>
            <person name="Butler J."/>
            <person name="Chin C."/>
            <person name="Gnerre S."/>
            <person name="Grabherr M."/>
            <person name="Kleber M."/>
            <person name="Mauceli E."/>
            <person name="MacCallum I."/>
        </authorList>
    </citation>
    <scope>NUCLEOTIDE SEQUENCE [LARGE SCALE GENOMIC DNA]</scope>
    <source>
        <strain evidence="7">Tucson 15287-2541.00</strain>
    </source>
</reference>
<gene>
    <name evidence="6" type="primary">Dgri\GH22758</name>
    <name evidence="6" type="ORF">Dgri_GH22758</name>
    <name evidence="6" type="ORF">GH22758</name>
</gene>
<proteinExistence type="inferred from homology"/>
<dbReference type="AlphaFoldDB" id="B4JWD6"/>
<dbReference type="GO" id="GO:0007608">
    <property type="term" value="P:sensory perception of smell"/>
    <property type="evidence" value="ECO:0007669"/>
    <property type="project" value="TreeGrafter"/>
</dbReference>
<dbReference type="Gene3D" id="1.10.238.20">
    <property type="entry name" value="Pheromone/general odorant binding protein domain"/>
    <property type="match status" value="1"/>
</dbReference>
<evidence type="ECO:0000256" key="1">
    <source>
        <dbReference type="ARBA" id="ARBA00004613"/>
    </source>
</evidence>
<dbReference type="PhylomeDB" id="B4JWD6"/>
<keyword evidence="7" id="KW-1185">Reference proteome</keyword>
<dbReference type="GO" id="GO:0005549">
    <property type="term" value="F:odorant binding"/>
    <property type="evidence" value="ECO:0007669"/>
    <property type="project" value="InterPro"/>
</dbReference>
<dbReference type="Pfam" id="PF01395">
    <property type="entry name" value="PBP_GOBP"/>
    <property type="match status" value="1"/>
</dbReference>
<dbReference type="Proteomes" id="UP000001070">
    <property type="component" value="Unassembled WGS sequence"/>
</dbReference>
<dbReference type="GO" id="GO:0005615">
    <property type="term" value="C:extracellular space"/>
    <property type="evidence" value="ECO:0007669"/>
    <property type="project" value="TreeGrafter"/>
</dbReference>
<organism evidence="7">
    <name type="scientific">Drosophila grimshawi</name>
    <name type="common">Hawaiian fruit fly</name>
    <name type="synonym">Idiomyia grimshawi</name>
    <dbReference type="NCBI Taxonomy" id="7222"/>
    <lineage>
        <taxon>Eukaryota</taxon>
        <taxon>Metazoa</taxon>
        <taxon>Ecdysozoa</taxon>
        <taxon>Arthropoda</taxon>
        <taxon>Hexapoda</taxon>
        <taxon>Insecta</taxon>
        <taxon>Pterygota</taxon>
        <taxon>Neoptera</taxon>
        <taxon>Endopterygota</taxon>
        <taxon>Diptera</taxon>
        <taxon>Brachycera</taxon>
        <taxon>Muscomorpha</taxon>
        <taxon>Ephydroidea</taxon>
        <taxon>Drosophilidae</taxon>
        <taxon>Drosophila</taxon>
        <taxon>Hawaiian Drosophila</taxon>
    </lineage>
</organism>
<evidence type="ECO:0000256" key="3">
    <source>
        <dbReference type="ARBA" id="ARBA00022525"/>
    </source>
</evidence>
<dbReference type="PANTHER" id="PTHR11857">
    <property type="entry name" value="ODORANT BINDING PROTEIN-RELATED"/>
    <property type="match status" value="1"/>
</dbReference>
<name>B4JWD6_DROGR</name>